<keyword evidence="7 13" id="KW-0472">Membrane</keyword>
<feature type="domain" description="G-protein coupled receptors family 1 profile" evidence="14">
    <location>
        <begin position="29"/>
        <end position="277"/>
    </location>
</feature>
<dbReference type="Proteomes" id="UP000287033">
    <property type="component" value="Unassembled WGS sequence"/>
</dbReference>
<feature type="transmembrane region" description="Helical" evidence="13">
    <location>
        <begin position="214"/>
        <end position="233"/>
    </location>
</feature>
<evidence type="ECO:0000256" key="8">
    <source>
        <dbReference type="ARBA" id="ARBA00023170"/>
    </source>
</evidence>
<dbReference type="PROSITE" id="PS00237">
    <property type="entry name" value="G_PROTEIN_RECEP_F1_1"/>
    <property type="match status" value="1"/>
</dbReference>
<evidence type="ECO:0000256" key="12">
    <source>
        <dbReference type="RuleBase" id="RU000688"/>
    </source>
</evidence>
<evidence type="ECO:0000256" key="4">
    <source>
        <dbReference type="ARBA" id="ARBA00022692"/>
    </source>
</evidence>
<feature type="transmembrane region" description="Helical" evidence="13">
    <location>
        <begin position="127"/>
        <end position="147"/>
    </location>
</feature>
<dbReference type="GO" id="GO:0007200">
    <property type="term" value="P:phospholipase C-activating G protein-coupled receptor signaling pathway"/>
    <property type="evidence" value="ECO:0007669"/>
    <property type="project" value="TreeGrafter"/>
</dbReference>
<dbReference type="OMA" id="VIWTILC"/>
<dbReference type="PROSITE" id="PS50262">
    <property type="entry name" value="G_PROTEIN_RECEP_F1_2"/>
    <property type="match status" value="1"/>
</dbReference>
<dbReference type="PRINTS" id="PR01157">
    <property type="entry name" value="P2YPURNOCPTR"/>
</dbReference>
<evidence type="ECO:0000256" key="5">
    <source>
        <dbReference type="ARBA" id="ARBA00022989"/>
    </source>
</evidence>
<organism evidence="15 16">
    <name type="scientific">Chiloscyllium punctatum</name>
    <name type="common">Brownbanded bambooshark</name>
    <name type="synonym">Hemiscyllium punctatum</name>
    <dbReference type="NCBI Taxonomy" id="137246"/>
    <lineage>
        <taxon>Eukaryota</taxon>
        <taxon>Metazoa</taxon>
        <taxon>Chordata</taxon>
        <taxon>Craniata</taxon>
        <taxon>Vertebrata</taxon>
        <taxon>Chondrichthyes</taxon>
        <taxon>Elasmobranchii</taxon>
        <taxon>Galeomorphii</taxon>
        <taxon>Galeoidea</taxon>
        <taxon>Orectolobiformes</taxon>
        <taxon>Hemiscylliidae</taxon>
        <taxon>Chiloscyllium</taxon>
    </lineage>
</organism>
<keyword evidence="16" id="KW-1185">Reference proteome</keyword>
<dbReference type="GO" id="GO:0005886">
    <property type="term" value="C:plasma membrane"/>
    <property type="evidence" value="ECO:0007669"/>
    <property type="project" value="UniProtKB-SubCell"/>
</dbReference>
<reference evidence="15 16" key="1">
    <citation type="journal article" date="2018" name="Nat. Ecol. Evol.">
        <title>Shark genomes provide insights into elasmobranch evolution and the origin of vertebrates.</title>
        <authorList>
            <person name="Hara Y"/>
            <person name="Yamaguchi K"/>
            <person name="Onimaru K"/>
            <person name="Kadota M"/>
            <person name="Koyanagi M"/>
            <person name="Keeley SD"/>
            <person name="Tatsumi K"/>
            <person name="Tanaka K"/>
            <person name="Motone F"/>
            <person name="Kageyama Y"/>
            <person name="Nozu R"/>
            <person name="Adachi N"/>
            <person name="Nishimura O"/>
            <person name="Nakagawa R"/>
            <person name="Tanegashima C"/>
            <person name="Kiyatake I"/>
            <person name="Matsumoto R"/>
            <person name="Murakumo K"/>
            <person name="Nishida K"/>
            <person name="Terakita A"/>
            <person name="Kuratani S"/>
            <person name="Sato K"/>
            <person name="Hyodo S Kuraku.S."/>
        </authorList>
    </citation>
    <scope>NUCLEOTIDE SEQUENCE [LARGE SCALE GENOMIC DNA]</scope>
</reference>
<keyword evidence="3" id="KW-0597">Phosphoprotein</keyword>
<dbReference type="PRINTS" id="PR00237">
    <property type="entry name" value="GPCRRHODOPSN"/>
</dbReference>
<protein>
    <recommendedName>
        <fullName evidence="14">G-protein coupled receptors family 1 profile domain-containing protein</fullName>
    </recommendedName>
</protein>
<dbReference type="GO" id="GO:0006954">
    <property type="term" value="P:inflammatory response"/>
    <property type="evidence" value="ECO:0007669"/>
    <property type="project" value="TreeGrafter"/>
</dbReference>
<evidence type="ECO:0000313" key="15">
    <source>
        <dbReference type="EMBL" id="GCC27010.1"/>
    </source>
</evidence>
<keyword evidence="10 12" id="KW-0807">Transducer</keyword>
<comment type="caution">
    <text evidence="15">The sequence shown here is derived from an EMBL/GenBank/DDBJ whole genome shotgun (WGS) entry which is preliminary data.</text>
</comment>
<dbReference type="FunFam" id="1.20.1070.10:FF:000109">
    <property type="entry name" value="Leukotriene B4 receptor"/>
    <property type="match status" value="1"/>
</dbReference>
<gene>
    <name evidence="15" type="ORF">chiPu_0005431</name>
</gene>
<keyword evidence="8 12" id="KW-0675">Receptor</keyword>
<feature type="transmembrane region" description="Helical" evidence="13">
    <location>
        <begin position="12"/>
        <end position="38"/>
    </location>
</feature>
<comment type="similarity">
    <text evidence="11">Belongs to the chemokine-like receptor (CMKLR) family.</text>
</comment>
<evidence type="ECO:0000313" key="16">
    <source>
        <dbReference type="Proteomes" id="UP000287033"/>
    </source>
</evidence>
<evidence type="ECO:0000256" key="1">
    <source>
        <dbReference type="ARBA" id="ARBA00004651"/>
    </source>
</evidence>
<dbReference type="InterPro" id="IPR017452">
    <property type="entry name" value="GPCR_Rhodpsn_7TM"/>
</dbReference>
<feature type="transmembrane region" description="Helical" evidence="13">
    <location>
        <begin position="257"/>
        <end position="280"/>
    </location>
</feature>
<evidence type="ECO:0000259" key="14">
    <source>
        <dbReference type="PROSITE" id="PS50262"/>
    </source>
</evidence>
<dbReference type="PANTHER" id="PTHR24225">
    <property type="entry name" value="CHEMOTACTIC RECEPTOR"/>
    <property type="match status" value="1"/>
</dbReference>
<dbReference type="InterPro" id="IPR000826">
    <property type="entry name" value="Formyl_rcpt-rel"/>
</dbReference>
<feature type="transmembrane region" description="Helical" evidence="13">
    <location>
        <begin position="50"/>
        <end position="70"/>
    </location>
</feature>
<evidence type="ECO:0000256" key="7">
    <source>
        <dbReference type="ARBA" id="ARBA00023136"/>
    </source>
</evidence>
<comment type="subcellular location">
    <subcellularLocation>
        <location evidence="1">Cell membrane</location>
        <topology evidence="1">Multi-pass membrane protein</topology>
    </subcellularLocation>
</comment>
<evidence type="ECO:0000256" key="10">
    <source>
        <dbReference type="ARBA" id="ARBA00023224"/>
    </source>
</evidence>
<keyword evidence="6 12" id="KW-0297">G-protein coupled receptor</keyword>
<name>A0A401S9I6_CHIPU</name>
<dbReference type="OrthoDB" id="8888529at2759"/>
<dbReference type="GO" id="GO:0004875">
    <property type="term" value="F:complement receptor activity"/>
    <property type="evidence" value="ECO:0007669"/>
    <property type="project" value="TreeGrafter"/>
</dbReference>
<evidence type="ECO:0000256" key="6">
    <source>
        <dbReference type="ARBA" id="ARBA00023040"/>
    </source>
</evidence>
<keyword evidence="5 13" id="KW-1133">Transmembrane helix</keyword>
<dbReference type="Pfam" id="PF00001">
    <property type="entry name" value="7tm_1"/>
    <property type="match status" value="1"/>
</dbReference>
<evidence type="ECO:0000256" key="9">
    <source>
        <dbReference type="ARBA" id="ARBA00023180"/>
    </source>
</evidence>
<dbReference type="InterPro" id="IPR000276">
    <property type="entry name" value="GPCR_Rhodpsn"/>
</dbReference>
<keyword evidence="2" id="KW-1003">Cell membrane</keyword>
<dbReference type="PANTHER" id="PTHR24225:SF72">
    <property type="entry name" value="G-PROTEIN COUPLED RECEPTORS FAMILY 1 PROFILE DOMAIN-CONTAINING PROTEIN-RELATED"/>
    <property type="match status" value="1"/>
</dbReference>
<dbReference type="GO" id="GO:0007204">
    <property type="term" value="P:positive regulation of cytosolic calcium ion concentration"/>
    <property type="evidence" value="ECO:0007669"/>
    <property type="project" value="TreeGrafter"/>
</dbReference>
<evidence type="ECO:0000256" key="11">
    <source>
        <dbReference type="ARBA" id="ARBA00025736"/>
    </source>
</evidence>
<keyword evidence="9" id="KW-0325">Glycoprotein</keyword>
<accession>A0A401S9I6</accession>
<dbReference type="GO" id="GO:0004974">
    <property type="term" value="F:leukotriene receptor activity"/>
    <property type="evidence" value="ECO:0007669"/>
    <property type="project" value="UniProtKB-ARBA"/>
</dbReference>
<evidence type="ECO:0000256" key="3">
    <source>
        <dbReference type="ARBA" id="ARBA00022553"/>
    </source>
</evidence>
<proteinExistence type="inferred from homology"/>
<evidence type="ECO:0000256" key="13">
    <source>
        <dbReference type="SAM" id="Phobius"/>
    </source>
</evidence>
<dbReference type="EMBL" id="BEZZ01000147">
    <property type="protein sequence ID" value="GCC27010.1"/>
    <property type="molecule type" value="Genomic_DNA"/>
</dbReference>
<sequence length="324" mass="36216">MESNNATETALQAVAGTVLGLTCIVGIPGNSLVIWVILHKMKQRSPTVILIVNLAFADLIVLVTLPLWIYSICNSWVFGETSCKILGYLLYCNLYSSVYFIMLMSINRFLVVVYPFASQRWQRTEHVCKVVLIVWCLAFLLSVPNLLTRKVGIINDHLQCFGGQYDSKAQHISCLVLETLAGFVIPFTVLATCYGLVAKRVGRMTFKSKHRSEMLIISIIVAFLICWFPYHVFNVIDLVSLTLDSDTFETLTTVSEVGTYITGTLAFISSSVNPLLYAFAARNLRNGLRSSVMAKVFEQIAQYATNESKMEREDATNMESVEGL</sequence>
<dbReference type="SUPFAM" id="SSF81321">
    <property type="entry name" value="Family A G protein-coupled receptor-like"/>
    <property type="match status" value="1"/>
</dbReference>
<feature type="transmembrane region" description="Helical" evidence="13">
    <location>
        <begin position="180"/>
        <end position="202"/>
    </location>
</feature>
<evidence type="ECO:0000256" key="2">
    <source>
        <dbReference type="ARBA" id="ARBA00022475"/>
    </source>
</evidence>
<dbReference type="Gene3D" id="1.20.1070.10">
    <property type="entry name" value="Rhodopsin 7-helix transmembrane proteins"/>
    <property type="match status" value="1"/>
</dbReference>
<keyword evidence="4 12" id="KW-0812">Transmembrane</keyword>
<comment type="similarity">
    <text evidence="12">Belongs to the G-protein coupled receptor 1 family.</text>
</comment>
<dbReference type="STRING" id="137246.A0A401S9I6"/>
<feature type="transmembrane region" description="Helical" evidence="13">
    <location>
        <begin position="85"/>
        <end position="106"/>
    </location>
</feature>
<dbReference type="AlphaFoldDB" id="A0A401S9I6"/>